<dbReference type="Gene3D" id="1.10.510.10">
    <property type="entry name" value="Transferase(Phosphotransferase) domain 1"/>
    <property type="match status" value="1"/>
</dbReference>
<dbReference type="Gene3D" id="3.20.20.70">
    <property type="entry name" value="Aldolase class I"/>
    <property type="match status" value="1"/>
</dbReference>
<keyword evidence="4" id="KW-1185">Reference proteome</keyword>
<dbReference type="SUPFAM" id="SSF56112">
    <property type="entry name" value="Protein kinase-like (PK-like)"/>
    <property type="match status" value="1"/>
</dbReference>
<dbReference type="EMBL" id="BQNB010019243">
    <property type="protein sequence ID" value="GJT83222.1"/>
    <property type="molecule type" value="Genomic_DNA"/>
</dbReference>
<dbReference type="GO" id="GO:0016301">
    <property type="term" value="F:kinase activity"/>
    <property type="evidence" value="ECO:0007669"/>
    <property type="project" value="UniProtKB-KW"/>
</dbReference>
<protein>
    <submittedName>
        <fullName evidence="3">CDPK-related protein kinase</fullName>
    </submittedName>
</protein>
<sequence length="235" mass="26088">MEGSLDIAASARGLPQMLAGGTTSMQQLKERLEKDLLERMNAIEEETHIQEEPESPLRRLWSRHQEDQASLLSIRLIIKLSDAKDVVEAVKNMEGVRLPVLTPNLKVFEGAISPSKVAYVAKQLHNMGCSEISLGDTIEIGTPVLSSNKALLTFKKSLVERAFDLRAELENASSDVSNLFTKIGGELLDRILSRRGKYYEDDAKAILIQILNVVAFCHLQGVVHRLKPEVSALLF</sequence>
<evidence type="ECO:0000256" key="1">
    <source>
        <dbReference type="ARBA" id="ARBA00022723"/>
    </source>
</evidence>
<keyword evidence="3" id="KW-0418">Kinase</keyword>
<keyword evidence="2" id="KW-0456">Lyase</keyword>
<dbReference type="PANTHER" id="PTHR42738:SF7">
    <property type="entry name" value="HYDROXYMETHYLGLUTARYL-COA LYASE"/>
    <property type="match status" value="1"/>
</dbReference>
<dbReference type="InterPro" id="IPR043594">
    <property type="entry name" value="HMGL"/>
</dbReference>
<dbReference type="InterPro" id="IPR011009">
    <property type="entry name" value="Kinase-like_dom_sf"/>
</dbReference>
<reference evidence="3" key="1">
    <citation type="journal article" date="2022" name="Int. J. Mol. Sci.">
        <title>Draft Genome of Tanacetum Coccineum: Genomic Comparison of Closely Related Tanacetum-Family Plants.</title>
        <authorList>
            <person name="Yamashiro T."/>
            <person name="Shiraishi A."/>
            <person name="Nakayama K."/>
            <person name="Satake H."/>
        </authorList>
    </citation>
    <scope>NUCLEOTIDE SEQUENCE</scope>
</reference>
<dbReference type="InterPro" id="IPR013785">
    <property type="entry name" value="Aldolase_TIM"/>
</dbReference>
<keyword evidence="1" id="KW-0479">Metal-binding</keyword>
<gene>
    <name evidence="3" type="ORF">Tco_1057564</name>
</gene>
<proteinExistence type="predicted"/>
<comment type="caution">
    <text evidence="3">The sequence shown here is derived from an EMBL/GenBank/DDBJ whole genome shotgun (WGS) entry which is preliminary data.</text>
</comment>
<dbReference type="PANTHER" id="PTHR42738">
    <property type="entry name" value="HYDROXYMETHYLGLUTARYL-COA LYASE"/>
    <property type="match status" value="1"/>
</dbReference>
<keyword evidence="3" id="KW-0808">Transferase</keyword>
<dbReference type="Proteomes" id="UP001151760">
    <property type="component" value="Unassembled WGS sequence"/>
</dbReference>
<evidence type="ECO:0000313" key="3">
    <source>
        <dbReference type="EMBL" id="GJT83222.1"/>
    </source>
</evidence>
<evidence type="ECO:0000256" key="2">
    <source>
        <dbReference type="ARBA" id="ARBA00023239"/>
    </source>
</evidence>
<name>A0ABQ5H5R5_9ASTR</name>
<reference evidence="3" key="2">
    <citation type="submission" date="2022-01" db="EMBL/GenBank/DDBJ databases">
        <authorList>
            <person name="Yamashiro T."/>
            <person name="Shiraishi A."/>
            <person name="Satake H."/>
            <person name="Nakayama K."/>
        </authorList>
    </citation>
    <scope>NUCLEOTIDE SEQUENCE</scope>
</reference>
<organism evidence="3 4">
    <name type="scientific">Tanacetum coccineum</name>
    <dbReference type="NCBI Taxonomy" id="301880"/>
    <lineage>
        <taxon>Eukaryota</taxon>
        <taxon>Viridiplantae</taxon>
        <taxon>Streptophyta</taxon>
        <taxon>Embryophyta</taxon>
        <taxon>Tracheophyta</taxon>
        <taxon>Spermatophyta</taxon>
        <taxon>Magnoliopsida</taxon>
        <taxon>eudicotyledons</taxon>
        <taxon>Gunneridae</taxon>
        <taxon>Pentapetalae</taxon>
        <taxon>asterids</taxon>
        <taxon>campanulids</taxon>
        <taxon>Asterales</taxon>
        <taxon>Asteraceae</taxon>
        <taxon>Asteroideae</taxon>
        <taxon>Anthemideae</taxon>
        <taxon>Anthemidinae</taxon>
        <taxon>Tanacetum</taxon>
    </lineage>
</organism>
<accession>A0ABQ5H5R5</accession>
<evidence type="ECO:0000313" key="4">
    <source>
        <dbReference type="Proteomes" id="UP001151760"/>
    </source>
</evidence>